<feature type="compositionally biased region" description="Basic and acidic residues" evidence="1">
    <location>
        <begin position="127"/>
        <end position="138"/>
    </location>
</feature>
<feature type="region of interest" description="Disordered" evidence="1">
    <location>
        <begin position="87"/>
        <end position="109"/>
    </location>
</feature>
<dbReference type="AlphaFoldDB" id="A0A0H2R7L4"/>
<accession>A0A0H2R7L4</accession>
<keyword evidence="3" id="KW-1185">Reference proteome</keyword>
<proteinExistence type="predicted"/>
<protein>
    <submittedName>
        <fullName evidence="2">Uncharacterized protein</fullName>
    </submittedName>
</protein>
<dbReference type="Proteomes" id="UP000053477">
    <property type="component" value="Unassembled WGS sequence"/>
</dbReference>
<feature type="region of interest" description="Disordered" evidence="1">
    <location>
        <begin position="127"/>
        <end position="200"/>
    </location>
</feature>
<reference evidence="2 3" key="1">
    <citation type="submission" date="2015-04" db="EMBL/GenBank/DDBJ databases">
        <title>Complete genome sequence of Schizopora paradoxa KUC8140, a cosmopolitan wood degrader in East Asia.</title>
        <authorList>
            <consortium name="DOE Joint Genome Institute"/>
            <person name="Min B."/>
            <person name="Park H."/>
            <person name="Jang Y."/>
            <person name="Kim J.-J."/>
            <person name="Kim K.H."/>
            <person name="Pangilinan J."/>
            <person name="Lipzen A."/>
            <person name="Riley R."/>
            <person name="Grigoriev I.V."/>
            <person name="Spatafora J.W."/>
            <person name="Choi I.-G."/>
        </authorList>
    </citation>
    <scope>NUCLEOTIDE SEQUENCE [LARGE SCALE GENOMIC DNA]</scope>
    <source>
        <strain evidence="2 3">KUC8140</strain>
    </source>
</reference>
<dbReference type="OrthoDB" id="286814at2759"/>
<feature type="compositionally biased region" description="Pro residues" evidence="1">
    <location>
        <begin position="152"/>
        <end position="168"/>
    </location>
</feature>
<feature type="compositionally biased region" description="Low complexity" evidence="1">
    <location>
        <begin position="87"/>
        <end position="99"/>
    </location>
</feature>
<dbReference type="InParanoid" id="A0A0H2R7L4"/>
<evidence type="ECO:0000313" key="3">
    <source>
        <dbReference type="Proteomes" id="UP000053477"/>
    </source>
</evidence>
<gene>
    <name evidence="2" type="ORF">SCHPADRAFT_894299</name>
</gene>
<sequence>MHLIQSPPPHPAYALLKTIPGAKPPTSSKPPFVASLVEQSVKSLTEIWRPEFVPPVFCTSTQVSLADTTNASSTTQNPRRATLARKPTLQLPSPCSPSTQPSPPSYSGLAQATVFFGDQLVDGTVVTEKEQRSPERSLLHTTDLDAAARAPTPSPSPSPSAVPHPPPSTSIEGSFMSTATETSAVPASSQEPGAGGATHDLEAAVPAPSLSAAPLAPLSGSQPSSPMTAVGAGPTAAIGMAPAELGASARSSERSLMRPSPRPASGMRTLLRWYRGWLMWNGEDWELKENSRYINTVPSTTSIANSEPVRTLRDAGLTVVATATHLATELREVIETATRAKLRIVRTSRQQTARWRGRGEESEWNWRTRSRDDDTSLLRNETQPLPMHSLHCLLATPSLTTAWLEDGLWKGALVLVMILLIIVNSALQTRGSETASSIIVVDADAGDQA</sequence>
<evidence type="ECO:0000256" key="1">
    <source>
        <dbReference type="SAM" id="MobiDB-lite"/>
    </source>
</evidence>
<dbReference type="EMBL" id="KQ086116">
    <property type="protein sequence ID" value="KLO07864.1"/>
    <property type="molecule type" value="Genomic_DNA"/>
</dbReference>
<name>A0A0H2R7L4_9AGAM</name>
<feature type="compositionally biased region" description="Polar residues" evidence="1">
    <location>
        <begin position="169"/>
        <end position="191"/>
    </location>
</feature>
<organism evidence="2 3">
    <name type="scientific">Schizopora paradoxa</name>
    <dbReference type="NCBI Taxonomy" id="27342"/>
    <lineage>
        <taxon>Eukaryota</taxon>
        <taxon>Fungi</taxon>
        <taxon>Dikarya</taxon>
        <taxon>Basidiomycota</taxon>
        <taxon>Agaricomycotina</taxon>
        <taxon>Agaricomycetes</taxon>
        <taxon>Hymenochaetales</taxon>
        <taxon>Schizoporaceae</taxon>
        <taxon>Schizopora</taxon>
    </lineage>
</organism>
<evidence type="ECO:0000313" key="2">
    <source>
        <dbReference type="EMBL" id="KLO07864.1"/>
    </source>
</evidence>